<feature type="transmembrane region" description="Helical" evidence="1">
    <location>
        <begin position="30"/>
        <end position="48"/>
    </location>
</feature>
<feature type="domain" description="GGDEF" evidence="2">
    <location>
        <begin position="368"/>
        <end position="499"/>
    </location>
</feature>
<accession>A0A4R9AZU3</accession>
<gene>
    <name evidence="3" type="ORF">E3T48_14205</name>
</gene>
<dbReference type="AlphaFoldDB" id="A0A4R9AZU3"/>
<organism evidence="3 4">
    <name type="scientific">Cryobacterium fucosi</name>
    <dbReference type="NCBI Taxonomy" id="1259157"/>
    <lineage>
        <taxon>Bacteria</taxon>
        <taxon>Bacillati</taxon>
        <taxon>Actinomycetota</taxon>
        <taxon>Actinomycetes</taxon>
        <taxon>Micrococcales</taxon>
        <taxon>Microbacteriaceae</taxon>
        <taxon>Cryobacterium</taxon>
    </lineage>
</organism>
<dbReference type="Proteomes" id="UP000298313">
    <property type="component" value="Unassembled WGS sequence"/>
</dbReference>
<dbReference type="PANTHER" id="PTHR44757:SF2">
    <property type="entry name" value="BIOFILM ARCHITECTURE MAINTENANCE PROTEIN MBAA"/>
    <property type="match status" value="1"/>
</dbReference>
<keyword evidence="1" id="KW-1133">Transmembrane helix</keyword>
<evidence type="ECO:0000313" key="3">
    <source>
        <dbReference type="EMBL" id="TFD73292.1"/>
    </source>
</evidence>
<keyword evidence="4" id="KW-1185">Reference proteome</keyword>
<dbReference type="Pfam" id="PF00990">
    <property type="entry name" value="GGDEF"/>
    <property type="match status" value="1"/>
</dbReference>
<keyword evidence="1" id="KW-0472">Membrane</keyword>
<dbReference type="OrthoDB" id="23692at2"/>
<dbReference type="RefSeq" id="WP_134524692.1">
    <property type="nucleotide sequence ID" value="NZ_SOHH01000097.1"/>
</dbReference>
<dbReference type="InterPro" id="IPR052155">
    <property type="entry name" value="Biofilm_reg_signaling"/>
</dbReference>
<dbReference type="NCBIfam" id="TIGR00254">
    <property type="entry name" value="GGDEF"/>
    <property type="match status" value="1"/>
</dbReference>
<dbReference type="Gene3D" id="3.30.70.270">
    <property type="match status" value="1"/>
</dbReference>
<reference evidence="3 4" key="1">
    <citation type="submission" date="2019-03" db="EMBL/GenBank/DDBJ databases">
        <title>Genomics of glacier-inhabiting Cryobacterium strains.</title>
        <authorList>
            <person name="Liu Q."/>
            <person name="Xin Y.-H."/>
        </authorList>
    </citation>
    <scope>NUCLEOTIDE SEQUENCE [LARGE SCALE GENOMIC DNA]</scope>
    <source>
        <strain evidence="3 4">Hh4</strain>
    </source>
</reference>
<dbReference type="SMART" id="SM00267">
    <property type="entry name" value="GGDEF"/>
    <property type="match status" value="1"/>
</dbReference>
<dbReference type="CDD" id="cd01949">
    <property type="entry name" value="GGDEF"/>
    <property type="match status" value="1"/>
</dbReference>
<feature type="transmembrane region" description="Helical" evidence="1">
    <location>
        <begin position="154"/>
        <end position="171"/>
    </location>
</feature>
<dbReference type="EMBL" id="SOHH01000097">
    <property type="protein sequence ID" value="TFD73292.1"/>
    <property type="molecule type" value="Genomic_DNA"/>
</dbReference>
<dbReference type="InterPro" id="IPR029787">
    <property type="entry name" value="Nucleotide_cyclase"/>
</dbReference>
<feature type="transmembrane region" description="Helical" evidence="1">
    <location>
        <begin position="55"/>
        <end position="76"/>
    </location>
</feature>
<feature type="transmembrane region" description="Helical" evidence="1">
    <location>
        <begin position="88"/>
        <end position="112"/>
    </location>
</feature>
<dbReference type="PANTHER" id="PTHR44757">
    <property type="entry name" value="DIGUANYLATE CYCLASE DGCP"/>
    <property type="match status" value="1"/>
</dbReference>
<dbReference type="InterPro" id="IPR000160">
    <property type="entry name" value="GGDEF_dom"/>
</dbReference>
<keyword evidence="1" id="KW-0812">Transmembrane</keyword>
<dbReference type="FunFam" id="3.30.70.270:FF:000001">
    <property type="entry name" value="Diguanylate cyclase domain protein"/>
    <property type="match status" value="1"/>
</dbReference>
<evidence type="ECO:0000259" key="2">
    <source>
        <dbReference type="PROSITE" id="PS50887"/>
    </source>
</evidence>
<dbReference type="InterPro" id="IPR043128">
    <property type="entry name" value="Rev_trsase/Diguanyl_cyclase"/>
</dbReference>
<dbReference type="SUPFAM" id="SSF55073">
    <property type="entry name" value="Nucleotide cyclase"/>
    <property type="match status" value="1"/>
</dbReference>
<evidence type="ECO:0000313" key="4">
    <source>
        <dbReference type="Proteomes" id="UP000298313"/>
    </source>
</evidence>
<feature type="transmembrane region" description="Helical" evidence="1">
    <location>
        <begin position="124"/>
        <end position="142"/>
    </location>
</feature>
<comment type="caution">
    <text evidence="3">The sequence shown here is derived from an EMBL/GenBank/DDBJ whole genome shotgun (WGS) entry which is preliminary data.</text>
</comment>
<dbReference type="PROSITE" id="PS50887">
    <property type="entry name" value="GGDEF"/>
    <property type="match status" value="1"/>
</dbReference>
<proteinExistence type="predicted"/>
<feature type="transmembrane region" description="Helical" evidence="1">
    <location>
        <begin position="191"/>
        <end position="212"/>
    </location>
</feature>
<name>A0A4R9AZU3_9MICO</name>
<protein>
    <submittedName>
        <fullName evidence="3">GGDEF domain-containing protein</fullName>
    </submittedName>
</protein>
<sequence>MNTVTDGPAVRTGGSEIFTRPTGISDGARWLFLWLAVVSVLLALPGVLFTARGGLLALGLAGAATLVFSLATGFVRRRIPLGVDLIDALAMMAFALASPKAFSVVMIMFGALWFRSLYGSGGQALLRVSVYAAALGSLFVAWPLLREDWIGTDFGAFLGVLPTMFFTVFIARQLGKSLAAREQSMGRDRVLAATGSQLLGATGTAAILALAWTASKEFCAATPGLRLVLLAPDGRTLRIEGTAGHFRNVPGRLPGEVLFTRPGASLARILDPAPLNAVVGEPLMWECLEFEGRDERSWLLVGAPGRIPTEAILSVRGLVGQVALAIRNSHAHEELSTQARTDSLTGLHNRASLLAGLSASLAIAEGGEGLQVLFLDLDDFKDVNDERGHRAGDAVLIEVAARLRASVRPTDICARLGGDEFAVLLHGTGLVEATEIAQRIVDSVAEPFLVGADSMKVGASIGIATPAAGVDIEELVHQADVAMYAAKAKGKGRVEAFTPDLLTVDRSQAVHA</sequence>
<evidence type="ECO:0000256" key="1">
    <source>
        <dbReference type="SAM" id="Phobius"/>
    </source>
</evidence>